<evidence type="ECO:0000256" key="2">
    <source>
        <dbReference type="SAM" id="MobiDB-lite"/>
    </source>
</evidence>
<dbReference type="InterPro" id="IPR043502">
    <property type="entry name" value="DNA/RNA_pol_sf"/>
</dbReference>
<dbReference type="CDD" id="cd01650">
    <property type="entry name" value="RT_nLTR_like"/>
    <property type="match status" value="1"/>
</dbReference>
<evidence type="ECO:0000259" key="4">
    <source>
        <dbReference type="PROSITE" id="PS50878"/>
    </source>
</evidence>
<keyword evidence="1" id="KW-0862">Zinc</keyword>
<keyword evidence="1" id="KW-0479">Metal-binding</keyword>
<evidence type="ECO:0000313" key="5">
    <source>
        <dbReference type="EnsemblMetazoa" id="GBRI000355-PA"/>
    </source>
</evidence>
<dbReference type="VEuPathDB" id="VectorBase:GBRI000355"/>
<dbReference type="PROSITE" id="PS50878">
    <property type="entry name" value="RT_POL"/>
    <property type="match status" value="1"/>
</dbReference>
<keyword evidence="1" id="KW-0863">Zinc-finger</keyword>
<dbReference type="AlphaFoldDB" id="A0A1A9VZG3"/>
<feature type="region of interest" description="Disordered" evidence="2">
    <location>
        <begin position="265"/>
        <end position="291"/>
    </location>
</feature>
<dbReference type="STRING" id="37001.A0A1A9VZG3"/>
<dbReference type="SUPFAM" id="SSF56672">
    <property type="entry name" value="DNA/RNA polymerases"/>
    <property type="match status" value="1"/>
</dbReference>
<feature type="domain" description="C2H2-type" evidence="3">
    <location>
        <begin position="75"/>
        <end position="103"/>
    </location>
</feature>
<dbReference type="GO" id="GO:0008270">
    <property type="term" value="F:zinc ion binding"/>
    <property type="evidence" value="ECO:0007669"/>
    <property type="project" value="UniProtKB-KW"/>
</dbReference>
<dbReference type="PROSITE" id="PS50157">
    <property type="entry name" value="ZINC_FINGER_C2H2_2"/>
    <property type="match status" value="1"/>
</dbReference>
<keyword evidence="6" id="KW-1185">Reference proteome</keyword>
<dbReference type="Pfam" id="PF00078">
    <property type="entry name" value="RVT_1"/>
    <property type="match status" value="1"/>
</dbReference>
<protein>
    <recommendedName>
        <fullName evidence="7">Reverse transcriptase domain-containing protein</fullName>
    </recommendedName>
</protein>
<proteinExistence type="predicted"/>
<evidence type="ECO:0000256" key="1">
    <source>
        <dbReference type="PROSITE-ProRule" id="PRU00042"/>
    </source>
</evidence>
<dbReference type="InterPro" id="IPR013087">
    <property type="entry name" value="Znf_C2H2_type"/>
</dbReference>
<dbReference type="Proteomes" id="UP000091820">
    <property type="component" value="Unassembled WGS sequence"/>
</dbReference>
<dbReference type="PROSITE" id="PS00028">
    <property type="entry name" value="ZINC_FINGER_C2H2_1"/>
    <property type="match status" value="1"/>
</dbReference>
<dbReference type="GO" id="GO:0071897">
    <property type="term" value="P:DNA biosynthetic process"/>
    <property type="evidence" value="ECO:0007669"/>
    <property type="project" value="UniProtKB-ARBA"/>
</dbReference>
<reference evidence="6" key="1">
    <citation type="submission" date="2014-03" db="EMBL/GenBank/DDBJ databases">
        <authorList>
            <person name="Aksoy S."/>
            <person name="Warren W."/>
            <person name="Wilson R.K."/>
        </authorList>
    </citation>
    <scope>NUCLEOTIDE SEQUENCE [LARGE SCALE GENOMIC DNA]</scope>
    <source>
        <strain evidence="6">IAEA</strain>
    </source>
</reference>
<dbReference type="PANTHER" id="PTHR19446">
    <property type="entry name" value="REVERSE TRANSCRIPTASES"/>
    <property type="match status" value="1"/>
</dbReference>
<name>A0A1A9VZG3_9MUSC</name>
<dbReference type="EnsemblMetazoa" id="GBRI000355-RA">
    <property type="protein sequence ID" value="GBRI000355-PA"/>
    <property type="gene ID" value="GBRI000355"/>
</dbReference>
<accession>A0A1A9VZG3</accession>
<reference evidence="5" key="2">
    <citation type="submission" date="2020-05" db="UniProtKB">
        <authorList>
            <consortium name="EnsemblMetazoa"/>
        </authorList>
    </citation>
    <scope>IDENTIFICATION</scope>
    <source>
        <strain evidence="5">IAEA</strain>
    </source>
</reference>
<evidence type="ECO:0000313" key="6">
    <source>
        <dbReference type="Proteomes" id="UP000091820"/>
    </source>
</evidence>
<evidence type="ECO:0008006" key="7">
    <source>
        <dbReference type="Google" id="ProtNLM"/>
    </source>
</evidence>
<feature type="domain" description="Reverse transcriptase" evidence="4">
    <location>
        <begin position="393"/>
        <end position="668"/>
    </location>
</feature>
<dbReference type="InterPro" id="IPR000477">
    <property type="entry name" value="RT_dom"/>
</dbReference>
<evidence type="ECO:0000259" key="3">
    <source>
        <dbReference type="PROSITE" id="PS50157"/>
    </source>
</evidence>
<sequence>NNRSASTDVGHQYPNLSFQLSNTISISRNYLSNHVGCPSTNKNNHIHNHINSPNHVGSPSTNKNNHMLSISQSDLACRVCRRTFTTKTGVGVHMSRAHPNEHDVAKIRIDIKSRWSEEEEALLAKKEAELTTAGVKFLNKALAPLFPSRSLEAIKKARQKASYRQRVEKYIELIAESDQDRDKVLPESDIRNPPSPLDNVETSEAICEDIRLRELMAMTINDNESFRTNELKLLIRNAPVCGKAETLIGLLNYIEKILPIRTQMGHSIKTTNRNEREKSRRKRRRQEYARTQRNWHKHQGRCIKEILDGPTDTIKPPEHIMVPFWRTIMENDCSSSPILDQQPQNLEGIWSQISPIEIERARLEKKTSPGLDGISSGQLRAIPADILSVVFNIIMWCGKMPNRFCKTKTIFIPKKSLAKDPGDFRPITIPSVIVRQLHSIIAKRIAMVLKLDPRQRAFQPTDGTGDNAVLLDIILRSIKAKFHCCYMASLDVSKAFDSVSHNTIIGALRSCGFPEEFVLYLEEFYKSANTVLLGDGWASSVKPKRGVKQGDPLSPIIFNIIIDKLLKMLPNEVGVRVGDSSFNSLAFADDLILFASTPSGLQLLLDTTNEFLKQCGLCLNTAKCITISIKGQPKQKNSVVESRKFKVEQTNIPALKRTDEWKYLGISFTADGRCKIEPQNDILPKLLRLTKAALKPQQRLHALRTVLIPQLYHKITLGNVRISCLNKLDKTIRSYVRRWLALPHDITTAFYHAPITGGGLGIPCMRWYAPLIRQNRLKSVTLPNNTGVKEINDFISKEIRITELRLQNRENNLSSLADIDCYFNRRLYNSVDGAGLREAGNHIQAHRWLREPTRMLSGKDFIECIRVRINALPSRSRTTRGRSNINRMCRAGCQVPETSYHTIQVCHRTSAARIERHNSVAKYVTKKLKEKGYTVLEEKHLKTSEGLRKPDILALKNNEAIILDAQVVSDSTSLDIAHRRKKAYYNTVGVKNQINTELQHNVTTVSTIILSWRGIWSKESINDLIKLKILNKSDSAPISTRALIGSTRCFRIFNNSTTYRQGIG</sequence>
<organism evidence="5 6">
    <name type="scientific">Glossina brevipalpis</name>
    <dbReference type="NCBI Taxonomy" id="37001"/>
    <lineage>
        <taxon>Eukaryota</taxon>
        <taxon>Metazoa</taxon>
        <taxon>Ecdysozoa</taxon>
        <taxon>Arthropoda</taxon>
        <taxon>Hexapoda</taxon>
        <taxon>Insecta</taxon>
        <taxon>Pterygota</taxon>
        <taxon>Neoptera</taxon>
        <taxon>Endopterygota</taxon>
        <taxon>Diptera</taxon>
        <taxon>Brachycera</taxon>
        <taxon>Muscomorpha</taxon>
        <taxon>Hippoboscoidea</taxon>
        <taxon>Glossinidae</taxon>
        <taxon>Glossina</taxon>
    </lineage>
</organism>